<sequence>MARDLSLVAGGAVSASGATAPAKAGAQSPTSSGFLLSPEYWSLPLPPSPTLSELFSAHPRDGAWAGFLLAQIDTTKPILWVQDRMAILESGRVHPSGLPSKQLIHIEARDARDALWAMEEGVRCSALSCVIGELWGDPSALDFTASRRLAMASERSGTACWLVRLGGTANLSGARMRWRIGSAPSLMNPLDHRAPGVPAWDAELFRARGHPPGRWAVAHEAGAFHLVAGPGDRTLGKDQRLSA</sequence>
<reference evidence="1" key="1">
    <citation type="submission" date="2022-05" db="EMBL/GenBank/DDBJ databases">
        <authorList>
            <person name="Jo J.-H."/>
            <person name="Im W.-T."/>
        </authorList>
    </citation>
    <scope>NUCLEOTIDE SEQUENCE</scope>
    <source>
        <strain evidence="1">SE220</strain>
    </source>
</reference>
<dbReference type="RefSeq" id="WP_249832304.1">
    <property type="nucleotide sequence ID" value="NZ_JAMGBE010000004.1"/>
</dbReference>
<evidence type="ECO:0000313" key="1">
    <source>
        <dbReference type="EMBL" id="MCL6730805.1"/>
    </source>
</evidence>
<dbReference type="EMBL" id="JAMGBE010000004">
    <property type="protein sequence ID" value="MCL6730805.1"/>
    <property type="molecule type" value="Genomic_DNA"/>
</dbReference>
<evidence type="ECO:0000313" key="2">
    <source>
        <dbReference type="Proteomes" id="UP001165342"/>
    </source>
</evidence>
<comment type="caution">
    <text evidence="1">The sequence shown here is derived from an EMBL/GenBank/DDBJ whole genome shotgun (WGS) entry which is preliminary data.</text>
</comment>
<dbReference type="Gene3D" id="3.40.50.300">
    <property type="entry name" value="P-loop containing nucleotide triphosphate hydrolases"/>
    <property type="match status" value="1"/>
</dbReference>
<dbReference type="InterPro" id="IPR027417">
    <property type="entry name" value="P-loop_NTPase"/>
</dbReference>
<keyword evidence="2" id="KW-1185">Reference proteome</keyword>
<dbReference type="SUPFAM" id="SSF52540">
    <property type="entry name" value="P-loop containing nucleoside triphosphate hydrolases"/>
    <property type="match status" value="1"/>
</dbReference>
<proteinExistence type="predicted"/>
<name>A0ABT0S5G0_9SPHN</name>
<gene>
    <name evidence="1" type="ORF">LZ538_12185</name>
</gene>
<protein>
    <submittedName>
        <fullName evidence="1">RecA-like protein</fullName>
    </submittedName>
</protein>
<dbReference type="Proteomes" id="UP001165342">
    <property type="component" value="Unassembled WGS sequence"/>
</dbReference>
<organism evidence="1 2">
    <name type="scientific">Sphingomonas hankyongi</name>
    <dbReference type="NCBI Taxonomy" id="2908209"/>
    <lineage>
        <taxon>Bacteria</taxon>
        <taxon>Pseudomonadati</taxon>
        <taxon>Pseudomonadota</taxon>
        <taxon>Alphaproteobacteria</taxon>
        <taxon>Sphingomonadales</taxon>
        <taxon>Sphingomonadaceae</taxon>
        <taxon>Sphingomonas</taxon>
    </lineage>
</organism>
<accession>A0ABT0S5G0</accession>